<sequence>MVEDEPHALLECRANDGLSRRRRRFIQDITAVIPEITDLWSSPCSLIEQLWFLLRVSNIEGLLAKSIHDVLAIYNDVPVYVAPLALWADSPAIQE</sequence>
<accession>A0A2H3AN84</accession>
<dbReference type="AlphaFoldDB" id="A0A2H3AN84"/>
<protein>
    <submittedName>
        <fullName evidence="1">Uncharacterized protein</fullName>
    </submittedName>
</protein>
<gene>
    <name evidence="1" type="ORF">ARMSODRAFT_966160</name>
</gene>
<evidence type="ECO:0000313" key="2">
    <source>
        <dbReference type="Proteomes" id="UP000218334"/>
    </source>
</evidence>
<name>A0A2H3AN84_9AGAR</name>
<dbReference type="EMBL" id="KZ293489">
    <property type="protein sequence ID" value="PBK60291.1"/>
    <property type="molecule type" value="Genomic_DNA"/>
</dbReference>
<proteinExistence type="predicted"/>
<reference evidence="2" key="1">
    <citation type="journal article" date="2017" name="Nat. Ecol. Evol.">
        <title>Genome expansion and lineage-specific genetic innovations in the forest pathogenic fungi Armillaria.</title>
        <authorList>
            <person name="Sipos G."/>
            <person name="Prasanna A.N."/>
            <person name="Walter M.C."/>
            <person name="O'Connor E."/>
            <person name="Balint B."/>
            <person name="Krizsan K."/>
            <person name="Kiss B."/>
            <person name="Hess J."/>
            <person name="Varga T."/>
            <person name="Slot J."/>
            <person name="Riley R."/>
            <person name="Boka B."/>
            <person name="Rigling D."/>
            <person name="Barry K."/>
            <person name="Lee J."/>
            <person name="Mihaltcheva S."/>
            <person name="LaButti K."/>
            <person name="Lipzen A."/>
            <person name="Waldron R."/>
            <person name="Moloney N.M."/>
            <person name="Sperisen C."/>
            <person name="Kredics L."/>
            <person name="Vagvoelgyi C."/>
            <person name="Patrignani A."/>
            <person name="Fitzpatrick D."/>
            <person name="Nagy I."/>
            <person name="Doyle S."/>
            <person name="Anderson J.B."/>
            <person name="Grigoriev I.V."/>
            <person name="Gueldener U."/>
            <person name="Muensterkoetter M."/>
            <person name="Nagy L.G."/>
        </authorList>
    </citation>
    <scope>NUCLEOTIDE SEQUENCE [LARGE SCALE GENOMIC DNA]</scope>
    <source>
        <strain evidence="2">28-4</strain>
    </source>
</reference>
<dbReference type="Proteomes" id="UP000218334">
    <property type="component" value="Unassembled WGS sequence"/>
</dbReference>
<organism evidence="1 2">
    <name type="scientific">Armillaria solidipes</name>
    <dbReference type="NCBI Taxonomy" id="1076256"/>
    <lineage>
        <taxon>Eukaryota</taxon>
        <taxon>Fungi</taxon>
        <taxon>Dikarya</taxon>
        <taxon>Basidiomycota</taxon>
        <taxon>Agaricomycotina</taxon>
        <taxon>Agaricomycetes</taxon>
        <taxon>Agaricomycetidae</taxon>
        <taxon>Agaricales</taxon>
        <taxon>Marasmiineae</taxon>
        <taxon>Physalacriaceae</taxon>
        <taxon>Armillaria</taxon>
    </lineage>
</organism>
<evidence type="ECO:0000313" key="1">
    <source>
        <dbReference type="EMBL" id="PBK60291.1"/>
    </source>
</evidence>
<keyword evidence="2" id="KW-1185">Reference proteome</keyword>